<dbReference type="OrthoDB" id="3670437at2"/>
<feature type="transmembrane region" description="Helical" evidence="2">
    <location>
        <begin position="39"/>
        <end position="60"/>
    </location>
</feature>
<dbReference type="PANTHER" id="PTHR48098">
    <property type="entry name" value="ENTEROCHELIN ESTERASE-RELATED"/>
    <property type="match status" value="1"/>
</dbReference>
<evidence type="ECO:0000256" key="2">
    <source>
        <dbReference type="SAM" id="Phobius"/>
    </source>
</evidence>
<dbReference type="EMBL" id="VOKX01000014">
    <property type="protein sequence ID" value="KAB7848352.1"/>
    <property type="molecule type" value="Genomic_DNA"/>
</dbReference>
<feature type="transmembrane region" description="Helical" evidence="2">
    <location>
        <begin position="7"/>
        <end position="27"/>
    </location>
</feature>
<gene>
    <name evidence="3" type="ORF">FRZ00_08530</name>
</gene>
<keyword evidence="2" id="KW-0472">Membrane</keyword>
<evidence type="ECO:0000256" key="1">
    <source>
        <dbReference type="SAM" id="MobiDB-lite"/>
    </source>
</evidence>
<proteinExistence type="predicted"/>
<dbReference type="SUPFAM" id="SSF53474">
    <property type="entry name" value="alpha/beta-Hydrolases"/>
    <property type="match status" value="1"/>
</dbReference>
<organism evidence="3 4">
    <name type="scientific">Streptomyces mobaraensis</name>
    <name type="common">Streptoverticillium mobaraense</name>
    <dbReference type="NCBI Taxonomy" id="35621"/>
    <lineage>
        <taxon>Bacteria</taxon>
        <taxon>Bacillati</taxon>
        <taxon>Actinomycetota</taxon>
        <taxon>Actinomycetes</taxon>
        <taxon>Kitasatosporales</taxon>
        <taxon>Streptomycetaceae</taxon>
        <taxon>Streptomyces</taxon>
    </lineage>
</organism>
<name>A0A5N5WAS0_STRMB</name>
<keyword evidence="2" id="KW-0812">Transmembrane</keyword>
<keyword evidence="4" id="KW-1185">Reference proteome</keyword>
<feature type="compositionally biased region" description="Basic and acidic residues" evidence="1">
    <location>
        <begin position="448"/>
        <end position="469"/>
    </location>
</feature>
<feature type="compositionally biased region" description="Basic and acidic residues" evidence="1">
    <location>
        <begin position="393"/>
        <end position="441"/>
    </location>
</feature>
<comment type="caution">
    <text evidence="3">The sequence shown here is derived from an EMBL/GenBank/DDBJ whole genome shotgun (WGS) entry which is preliminary data.</text>
</comment>
<dbReference type="GO" id="GO:0016747">
    <property type="term" value="F:acyltransferase activity, transferring groups other than amino-acyl groups"/>
    <property type="evidence" value="ECO:0007669"/>
    <property type="project" value="TreeGrafter"/>
</dbReference>
<accession>A0A5N5WAS0</accession>
<feature type="region of interest" description="Disordered" evidence="1">
    <location>
        <begin position="387"/>
        <end position="469"/>
    </location>
</feature>
<reference evidence="3 4" key="1">
    <citation type="journal article" date="2019" name="Microb. Cell Fact.">
        <title>Exploring novel herbicidin analogues by transcriptional regulator overexpression and MS/MS molecular networking.</title>
        <authorList>
            <person name="Shi Y."/>
            <person name="Gu R."/>
            <person name="Li Y."/>
            <person name="Wang X."/>
            <person name="Ren W."/>
            <person name="Li X."/>
            <person name="Wang L."/>
            <person name="Xie Y."/>
            <person name="Hong B."/>
        </authorList>
    </citation>
    <scope>NUCLEOTIDE SEQUENCE [LARGE SCALE GENOMIC DNA]</scope>
    <source>
        <strain evidence="3 4">US-43</strain>
    </source>
</reference>
<evidence type="ECO:0000313" key="4">
    <source>
        <dbReference type="Proteomes" id="UP000327000"/>
    </source>
</evidence>
<dbReference type="RefSeq" id="WP_152263020.1">
    <property type="nucleotide sequence ID" value="NZ_VOKX01000014.1"/>
</dbReference>
<protein>
    <submittedName>
        <fullName evidence="3">Esterase</fullName>
    </submittedName>
</protein>
<sequence>MGLTSRSLMYTVAFAAVLCVALMVWIWPRLSGRGPLPVLGRLGAILLTQLSIMAAVLLVVNSSVGFFGTWNQLLGRVDKAPVNVTQMNSGTGPRASVSETKDGLIQPTGGERVEKFAGYPKGPEDKVGAVRSVRVIGKRTLAVNSAYIYLPPEYFQKQYERARFPVMVVVSGYPGGRVSLARNLQVPLNAARLLEEKKMAPTVIVMMSPTIAQPRDTECVDVPDGPQAETFLTKDLPDALRSTYRVGQDATAWGIMGYSTGGTCALQLAMRAPDVYPVAASLSGDLSVKNDIATGDLFGGGEKGKQRKREHDLMWRLRNLPTPPVSLLLATSRKGEKNFHDTEEFLRLAAEKKLRTASIVLPEGSHQFSTWRREIGPVMEWMSKELTFPQDTEGGKKPGEEKKQDEKKQDEKGKDEKVKEGDGKAGGEDAEVKVDGKDGEVKGAGNADDGKADGDADPKRQGDGEDERG</sequence>
<dbReference type="Proteomes" id="UP000327000">
    <property type="component" value="Unassembled WGS sequence"/>
</dbReference>
<dbReference type="Pfam" id="PF00756">
    <property type="entry name" value="Esterase"/>
    <property type="match status" value="1"/>
</dbReference>
<dbReference type="AlphaFoldDB" id="A0A5N5WAS0"/>
<dbReference type="InterPro" id="IPR029058">
    <property type="entry name" value="AB_hydrolase_fold"/>
</dbReference>
<dbReference type="InterPro" id="IPR050583">
    <property type="entry name" value="Mycobacterial_A85_antigen"/>
</dbReference>
<evidence type="ECO:0000313" key="3">
    <source>
        <dbReference type="EMBL" id="KAB7848352.1"/>
    </source>
</evidence>
<keyword evidence="2" id="KW-1133">Transmembrane helix</keyword>
<dbReference type="InterPro" id="IPR000801">
    <property type="entry name" value="Esterase-like"/>
</dbReference>
<dbReference type="PANTHER" id="PTHR48098:SF1">
    <property type="entry name" value="DIACYLGLYCEROL ACYLTRANSFERASE_MYCOLYLTRANSFERASE AG85A"/>
    <property type="match status" value="1"/>
</dbReference>
<dbReference type="Gene3D" id="3.40.50.1820">
    <property type="entry name" value="alpha/beta hydrolase"/>
    <property type="match status" value="1"/>
</dbReference>